<comment type="caution">
    <text evidence="1">The sequence shown here is derived from an EMBL/GenBank/DDBJ whole genome shotgun (WGS) entry which is preliminary data.</text>
</comment>
<keyword evidence="2" id="KW-1185">Reference proteome</keyword>
<organism evidence="1 2">
    <name type="scientific">Eragrostis curvula</name>
    <name type="common">weeping love grass</name>
    <dbReference type="NCBI Taxonomy" id="38414"/>
    <lineage>
        <taxon>Eukaryota</taxon>
        <taxon>Viridiplantae</taxon>
        <taxon>Streptophyta</taxon>
        <taxon>Embryophyta</taxon>
        <taxon>Tracheophyta</taxon>
        <taxon>Spermatophyta</taxon>
        <taxon>Magnoliopsida</taxon>
        <taxon>Liliopsida</taxon>
        <taxon>Poales</taxon>
        <taxon>Poaceae</taxon>
        <taxon>PACMAD clade</taxon>
        <taxon>Chloridoideae</taxon>
        <taxon>Eragrostideae</taxon>
        <taxon>Eragrostidinae</taxon>
        <taxon>Eragrostis</taxon>
    </lineage>
</organism>
<evidence type="ECO:0000313" key="1">
    <source>
        <dbReference type="EMBL" id="TVU17638.1"/>
    </source>
</evidence>
<dbReference type="Gramene" id="TVU17638">
    <property type="protein sequence ID" value="TVU17638"/>
    <property type="gene ID" value="EJB05_33686"/>
</dbReference>
<dbReference type="AlphaFoldDB" id="A0A5J9U354"/>
<evidence type="ECO:0000313" key="2">
    <source>
        <dbReference type="Proteomes" id="UP000324897"/>
    </source>
</evidence>
<gene>
    <name evidence="1" type="ORF">EJB05_33686</name>
</gene>
<sequence>MAAVGRSCRWRPHLAGGGGGHPTIGGELDGWRTSATTWRSHASDYRLWQGKDFFICKDHRKMVQRKRRVERGERKHRKRFAVRRFASAQPCCRSSGLNEKGCSSRNNNFFEETWLCFKADLYRLTLVIDM</sequence>
<dbReference type="Proteomes" id="UP000324897">
    <property type="component" value="Chromosome 7"/>
</dbReference>
<protein>
    <submittedName>
        <fullName evidence="1">Uncharacterized protein</fullName>
    </submittedName>
</protein>
<accession>A0A5J9U354</accession>
<name>A0A5J9U354_9POAL</name>
<dbReference type="EMBL" id="RWGY01000029">
    <property type="protein sequence ID" value="TVU17638.1"/>
    <property type="molecule type" value="Genomic_DNA"/>
</dbReference>
<proteinExistence type="predicted"/>
<feature type="non-terminal residue" evidence="1">
    <location>
        <position position="1"/>
    </location>
</feature>
<reference evidence="1 2" key="1">
    <citation type="journal article" date="2019" name="Sci. Rep.">
        <title>A high-quality genome of Eragrostis curvula grass provides insights into Poaceae evolution and supports new strategies to enhance forage quality.</title>
        <authorList>
            <person name="Carballo J."/>
            <person name="Santos B.A.C.M."/>
            <person name="Zappacosta D."/>
            <person name="Garbus I."/>
            <person name="Selva J.P."/>
            <person name="Gallo C.A."/>
            <person name="Diaz A."/>
            <person name="Albertini E."/>
            <person name="Caccamo M."/>
            <person name="Echenique V."/>
        </authorList>
    </citation>
    <scope>NUCLEOTIDE SEQUENCE [LARGE SCALE GENOMIC DNA]</scope>
    <source>
        <strain evidence="2">cv. Victoria</strain>
        <tissue evidence="1">Leaf</tissue>
    </source>
</reference>